<evidence type="ECO:0000313" key="5">
    <source>
        <dbReference type="Proteomes" id="UP000632195"/>
    </source>
</evidence>
<dbReference type="InterPro" id="IPR012677">
    <property type="entry name" value="Nucleotide-bd_a/b_plait_sf"/>
</dbReference>
<dbReference type="GO" id="GO:0006412">
    <property type="term" value="P:translation"/>
    <property type="evidence" value="ECO:0007669"/>
    <property type="project" value="UniProtKB-UniRule"/>
</dbReference>
<gene>
    <name evidence="3" type="primary">rps24e</name>
    <name evidence="4" type="ORF">GCM10007108_11870</name>
</gene>
<dbReference type="HAMAP" id="MF_00545">
    <property type="entry name" value="Ribosomal_eS24"/>
    <property type="match status" value="1"/>
</dbReference>
<dbReference type="GO" id="GO:0003735">
    <property type="term" value="F:structural constituent of ribosome"/>
    <property type="evidence" value="ECO:0007669"/>
    <property type="project" value="InterPro"/>
</dbReference>
<dbReference type="AlphaFoldDB" id="A0AA37BRR5"/>
<dbReference type="PANTHER" id="PTHR10496">
    <property type="entry name" value="40S RIBOSOMAL PROTEIN S24"/>
    <property type="match status" value="1"/>
</dbReference>
<proteinExistence type="inferred from homology"/>
<dbReference type="InterPro" id="IPR001976">
    <property type="entry name" value="Ribosomal_eS24"/>
</dbReference>
<reference evidence="4" key="2">
    <citation type="submission" date="2022-09" db="EMBL/GenBank/DDBJ databases">
        <authorList>
            <person name="Sun Q."/>
            <person name="Ohkuma M."/>
        </authorList>
    </citation>
    <scope>NUCLEOTIDE SEQUENCE</scope>
    <source>
        <strain evidence="4">JCM 13583</strain>
    </source>
</reference>
<accession>A0AA37BRR5</accession>
<dbReference type="Proteomes" id="UP000632195">
    <property type="component" value="Unassembled WGS sequence"/>
</dbReference>
<keyword evidence="1 3" id="KW-0689">Ribosomal protein</keyword>
<name>A0AA37BRR5_9ARCH</name>
<keyword evidence="2 3" id="KW-0687">Ribonucleoprotein</keyword>
<dbReference type="SUPFAM" id="SSF54189">
    <property type="entry name" value="Ribosomal proteins S24e, L23 and L15e"/>
    <property type="match status" value="1"/>
</dbReference>
<dbReference type="Gene3D" id="3.30.70.330">
    <property type="match status" value="1"/>
</dbReference>
<comment type="similarity">
    <text evidence="3">Belongs to the eukaryotic ribosomal protein eS24 family.</text>
</comment>
<reference evidence="4" key="1">
    <citation type="journal article" date="2014" name="Int. J. Syst. Evol. Microbiol.">
        <title>Complete genome sequence of Corynebacterium casei LMG S-19264T (=DSM 44701T), isolated from a smear-ripened cheese.</title>
        <authorList>
            <consortium name="US DOE Joint Genome Institute (JGI-PGF)"/>
            <person name="Walter F."/>
            <person name="Albersmeier A."/>
            <person name="Kalinowski J."/>
            <person name="Ruckert C."/>
        </authorList>
    </citation>
    <scope>NUCLEOTIDE SEQUENCE</scope>
    <source>
        <strain evidence="4">JCM 13583</strain>
    </source>
</reference>
<dbReference type="GO" id="GO:0005840">
    <property type="term" value="C:ribosome"/>
    <property type="evidence" value="ECO:0007669"/>
    <property type="project" value="UniProtKB-KW"/>
</dbReference>
<keyword evidence="5" id="KW-1185">Reference proteome</keyword>
<sequence length="99" mass="11531">MAELKVLETRDNVLLKRKEVRYRVLFGREPTPKRDEVRQLLARNLGVDSSLVIVDRNLQEAGQHAITGYAKVYRDRESAMLYEPDYELIRNGLKQKEAS</sequence>
<evidence type="ECO:0000256" key="1">
    <source>
        <dbReference type="ARBA" id="ARBA00022980"/>
    </source>
</evidence>
<evidence type="ECO:0000313" key="4">
    <source>
        <dbReference type="EMBL" id="GGM75568.1"/>
    </source>
</evidence>
<evidence type="ECO:0000256" key="2">
    <source>
        <dbReference type="ARBA" id="ARBA00023274"/>
    </source>
</evidence>
<dbReference type="EMBL" id="BMNY01000002">
    <property type="protein sequence ID" value="GGM75568.1"/>
    <property type="molecule type" value="Genomic_DNA"/>
</dbReference>
<dbReference type="InterPro" id="IPR012678">
    <property type="entry name" value="Ribosomal_uL23/eL15/eS24_sf"/>
</dbReference>
<dbReference type="RefSeq" id="WP_075056957.1">
    <property type="nucleotide sequence ID" value="NZ_BMNY01000002.1"/>
</dbReference>
<protein>
    <recommendedName>
        <fullName evidence="3">Small ribosomal subunit protein eS24</fullName>
    </recommendedName>
</protein>
<evidence type="ECO:0000256" key="3">
    <source>
        <dbReference type="HAMAP-Rule" id="MF_00545"/>
    </source>
</evidence>
<dbReference type="GO" id="GO:1990904">
    <property type="term" value="C:ribonucleoprotein complex"/>
    <property type="evidence" value="ECO:0007669"/>
    <property type="project" value="UniProtKB-KW"/>
</dbReference>
<organism evidence="4 5">
    <name type="scientific">Thermogymnomonas acidicola</name>
    <dbReference type="NCBI Taxonomy" id="399579"/>
    <lineage>
        <taxon>Archaea</taxon>
        <taxon>Methanobacteriati</taxon>
        <taxon>Thermoplasmatota</taxon>
        <taxon>Thermoplasmata</taxon>
        <taxon>Thermoplasmatales</taxon>
        <taxon>Thermogymnomonas</taxon>
    </lineage>
</organism>
<dbReference type="Pfam" id="PF01282">
    <property type="entry name" value="Ribosomal_S24e"/>
    <property type="match status" value="1"/>
</dbReference>
<comment type="caution">
    <text evidence="4">The sequence shown here is derived from an EMBL/GenBank/DDBJ whole genome shotgun (WGS) entry which is preliminary data.</text>
</comment>